<gene>
    <name evidence="1" type="ORF">ERS852462_03975</name>
</gene>
<evidence type="ECO:0008006" key="3">
    <source>
        <dbReference type="Google" id="ProtNLM"/>
    </source>
</evidence>
<proteinExistence type="predicted"/>
<dbReference type="EMBL" id="CZAF01000014">
    <property type="protein sequence ID" value="CUP55104.1"/>
    <property type="molecule type" value="Genomic_DNA"/>
</dbReference>
<dbReference type="Proteomes" id="UP000095614">
    <property type="component" value="Unassembled WGS sequence"/>
</dbReference>
<evidence type="ECO:0000313" key="2">
    <source>
        <dbReference type="Proteomes" id="UP000095614"/>
    </source>
</evidence>
<organism evidence="1 2">
    <name type="scientific">Bacteroides uniformis</name>
    <dbReference type="NCBI Taxonomy" id="820"/>
    <lineage>
        <taxon>Bacteria</taxon>
        <taxon>Pseudomonadati</taxon>
        <taxon>Bacteroidota</taxon>
        <taxon>Bacteroidia</taxon>
        <taxon>Bacteroidales</taxon>
        <taxon>Bacteroidaceae</taxon>
        <taxon>Bacteroides</taxon>
    </lineage>
</organism>
<dbReference type="OrthoDB" id="1262040at2"/>
<dbReference type="AlphaFoldDB" id="A0A174P207"/>
<protein>
    <recommendedName>
        <fullName evidence="3">Type VI secretion system (T6SS), amidase effector protein 4</fullName>
    </recommendedName>
</protein>
<dbReference type="Gene3D" id="3.90.1720.80">
    <property type="match status" value="1"/>
</dbReference>
<dbReference type="InterPro" id="IPR025562">
    <property type="entry name" value="Tae4"/>
</dbReference>
<dbReference type="Pfam" id="PF14113">
    <property type="entry name" value="Tae4"/>
    <property type="match status" value="1"/>
</dbReference>
<sequence>MAQIKVTTNPQQNSKKKVTINKVTFEELWKNYPKNKSDYQHNAKEIKDYCAIKVSISLIKSNIQLKGSFKGAFCWGCKDGGIHAIRAQELANWLKKRPFAGCPKVEIITGKEFRKKLNERTGIVFFKDYWQRNADHGENRTGDHIDLWDGRGLDKLASQDALGNFLGNTLGLYLDGIYSDKNKSKEVWFWEIK</sequence>
<name>A0A174P207_BACUN</name>
<dbReference type="RefSeq" id="WP_057098211.1">
    <property type="nucleotide sequence ID" value="NZ_CP072239.1"/>
</dbReference>
<accession>A0A174P207</accession>
<evidence type="ECO:0000313" key="1">
    <source>
        <dbReference type="EMBL" id="CUP55104.1"/>
    </source>
</evidence>
<reference evidence="1 2" key="1">
    <citation type="submission" date="2015-09" db="EMBL/GenBank/DDBJ databases">
        <authorList>
            <consortium name="Pathogen Informatics"/>
        </authorList>
    </citation>
    <scope>NUCLEOTIDE SEQUENCE [LARGE SCALE GENOMIC DNA]</scope>
    <source>
        <strain evidence="1 2">2789STDY5834847</strain>
    </source>
</reference>